<dbReference type="GO" id="GO:0005737">
    <property type="term" value="C:cytoplasm"/>
    <property type="evidence" value="ECO:0007669"/>
    <property type="project" value="TreeGrafter"/>
</dbReference>
<dbReference type="Gene3D" id="3.80.10.10">
    <property type="entry name" value="Ribonuclease Inhibitor"/>
    <property type="match status" value="1"/>
</dbReference>
<keyword evidence="1" id="KW-0433">Leucine-rich repeat</keyword>
<evidence type="ECO:0000256" key="1">
    <source>
        <dbReference type="ARBA" id="ARBA00022614"/>
    </source>
</evidence>
<feature type="region of interest" description="Disordered" evidence="3">
    <location>
        <begin position="398"/>
        <end position="443"/>
    </location>
</feature>
<dbReference type="PANTHER" id="PTHR48051">
    <property type="match status" value="1"/>
</dbReference>
<dbReference type="InterPro" id="IPR001611">
    <property type="entry name" value="Leu-rich_rpt"/>
</dbReference>
<dbReference type="Pfam" id="PF00560">
    <property type="entry name" value="LRR_1"/>
    <property type="match status" value="1"/>
</dbReference>
<organism evidence="4">
    <name type="scientific">Alexandrium monilatum</name>
    <dbReference type="NCBI Taxonomy" id="311494"/>
    <lineage>
        <taxon>Eukaryota</taxon>
        <taxon>Sar</taxon>
        <taxon>Alveolata</taxon>
        <taxon>Dinophyceae</taxon>
        <taxon>Gonyaulacales</taxon>
        <taxon>Pyrocystaceae</taxon>
        <taxon>Alexandrium</taxon>
    </lineage>
</organism>
<evidence type="ECO:0000256" key="3">
    <source>
        <dbReference type="SAM" id="MobiDB-lite"/>
    </source>
</evidence>
<evidence type="ECO:0000256" key="2">
    <source>
        <dbReference type="ARBA" id="ARBA00022737"/>
    </source>
</evidence>
<feature type="compositionally biased region" description="Acidic residues" evidence="3">
    <location>
        <begin position="1"/>
        <end position="12"/>
    </location>
</feature>
<sequence>MFDFDDLGDDGGDPTGAAYGDRSNLACASPGCPYLVNSRWELGGYCCIACSEGGPHGPRCERIPAHARATKADAAWGTMAGDALEEKELQDALRRSVQEAAGGSTASAPPSQPADAEEARARRREAAEARQATARIKVTPSVAAAPPPQRLYSMRMHTNPALRGPVGGAQQSAEERQRAEEERRRAEEEWRRAEAQREKVEKARQRQEERLERARLDEQAKVKIEEVQKKMKETEEKGAVGVELGGKVLPKNAAKIINGGFYEALSKLVMRTEEDMDSDIVTNLLPESVIQVLEAGNGRRIKVRDTEGQEGWVSVCKADGKQLLLPRLSAPEPPLPGGFKRGQTIYWTRFSVRQDYDENYGSEGFCHGQAEDKRLQDQCVHAEFAWGKGDFFVRHLSTEPPAGMPGTENGPSGAAFPAAQTPKAFKPPERVPVPQAEEAPTNDAAPMLHEVDEKAAEVAESVLKNILPKIKQAEKLGMLTLRECGLGGLPKEATAPGLKKLRTADLSMNTLRSLPDAISTWVNMKTFTCSKNYLISLPAGVGQMTKLQKLDLSSNRMSRLPATMAELGCLKELNLSKNAFGPRLPDVFGGAVAKALEELDLSENNLRDLAPSLFGLEKLGRLLLQENSFQQLPEGLGRLERVHYLNAAENKLSSVPTPVLEMPALAELWLAGNPIDRQGLQEDPALEGLLRRREARINNILVSKVGPVLIDLRVCGLDG</sequence>
<evidence type="ECO:0000313" key="4">
    <source>
        <dbReference type="EMBL" id="CAE4619974.1"/>
    </source>
</evidence>
<gene>
    <name evidence="4" type="ORF">AMON00008_LOCUS38069</name>
</gene>
<dbReference type="InterPro" id="IPR003591">
    <property type="entry name" value="Leu-rich_rpt_typical-subtyp"/>
</dbReference>
<dbReference type="Gene3D" id="2.30.30.40">
    <property type="entry name" value="SH3 Domains"/>
    <property type="match status" value="1"/>
</dbReference>
<name>A0A7S4RNM5_9DINO</name>
<feature type="compositionally biased region" description="Basic and acidic residues" evidence="3">
    <location>
        <begin position="117"/>
        <end position="128"/>
    </location>
</feature>
<keyword evidence="2" id="KW-0677">Repeat</keyword>
<dbReference type="InterPro" id="IPR050216">
    <property type="entry name" value="LRR_domain-containing"/>
</dbReference>
<proteinExistence type="predicted"/>
<dbReference type="SUPFAM" id="SSF52058">
    <property type="entry name" value="L domain-like"/>
    <property type="match status" value="1"/>
</dbReference>
<dbReference type="AlphaFoldDB" id="A0A7S4RNM5"/>
<feature type="compositionally biased region" description="Low complexity" evidence="3">
    <location>
        <begin position="99"/>
        <end position="109"/>
    </location>
</feature>
<dbReference type="Pfam" id="PF13855">
    <property type="entry name" value="LRR_8"/>
    <property type="match status" value="1"/>
</dbReference>
<dbReference type="PROSITE" id="PS51450">
    <property type="entry name" value="LRR"/>
    <property type="match status" value="1"/>
</dbReference>
<feature type="region of interest" description="Disordered" evidence="3">
    <location>
        <begin position="95"/>
        <end position="181"/>
    </location>
</feature>
<feature type="region of interest" description="Disordered" evidence="3">
    <location>
        <begin position="1"/>
        <end position="20"/>
    </location>
</feature>
<dbReference type="PANTHER" id="PTHR48051:SF1">
    <property type="entry name" value="RAS SUPPRESSOR PROTEIN 1"/>
    <property type="match status" value="1"/>
</dbReference>
<dbReference type="SMART" id="SM00369">
    <property type="entry name" value="LRR_TYP"/>
    <property type="match status" value="5"/>
</dbReference>
<accession>A0A7S4RNM5</accession>
<reference evidence="4" key="1">
    <citation type="submission" date="2021-01" db="EMBL/GenBank/DDBJ databases">
        <authorList>
            <person name="Corre E."/>
            <person name="Pelletier E."/>
            <person name="Niang G."/>
            <person name="Scheremetjew M."/>
            <person name="Finn R."/>
            <person name="Kale V."/>
            <person name="Holt S."/>
            <person name="Cochrane G."/>
            <person name="Meng A."/>
            <person name="Brown T."/>
            <person name="Cohen L."/>
        </authorList>
    </citation>
    <scope>NUCLEOTIDE SEQUENCE</scope>
    <source>
        <strain evidence="4">CCMP3105</strain>
    </source>
</reference>
<dbReference type="InterPro" id="IPR032675">
    <property type="entry name" value="LRR_dom_sf"/>
</dbReference>
<dbReference type="EMBL" id="HBNR01054204">
    <property type="protein sequence ID" value="CAE4619974.1"/>
    <property type="molecule type" value="Transcribed_RNA"/>
</dbReference>
<protein>
    <submittedName>
        <fullName evidence="4">Uncharacterized protein</fullName>
    </submittedName>
</protein>